<sequence length="177" mass="18176">MHDLLLRDAAMAAAVLAFFASAWFGWAQERPPAGWKALLAIGSVGSVLVAGATGVLAAVNWSSGSVLDDQARFESYLVIVGIEFGVASLGAGVLALRRGFAYIAPWVCLVVGVHFFPMASVLGNPGFYVLAVVLTVLAFAAPLLAARRGVPVSFATGASAGTVLLLFALWSVAGLLG</sequence>
<proteinExistence type="predicted"/>
<protein>
    <submittedName>
        <fullName evidence="2">Uncharacterized protein</fullName>
    </submittedName>
</protein>
<comment type="caution">
    <text evidence="2">The sequence shown here is derived from an EMBL/GenBank/DDBJ whole genome shotgun (WGS) entry which is preliminary data.</text>
</comment>
<keyword evidence="1" id="KW-0472">Membrane</keyword>
<feature type="transmembrane region" description="Helical" evidence="1">
    <location>
        <begin position="152"/>
        <end position="173"/>
    </location>
</feature>
<gene>
    <name evidence="2" type="ORF">F4561_005394</name>
</gene>
<organism evidence="2 3">
    <name type="scientific">Lipingzhangella halophila</name>
    <dbReference type="NCBI Taxonomy" id="1783352"/>
    <lineage>
        <taxon>Bacteria</taxon>
        <taxon>Bacillati</taxon>
        <taxon>Actinomycetota</taxon>
        <taxon>Actinomycetes</taxon>
        <taxon>Streptosporangiales</taxon>
        <taxon>Nocardiopsidaceae</taxon>
        <taxon>Lipingzhangella</taxon>
    </lineage>
</organism>
<keyword evidence="1" id="KW-0812">Transmembrane</keyword>
<name>A0A7W7W661_9ACTN</name>
<reference evidence="2 3" key="1">
    <citation type="submission" date="2020-08" db="EMBL/GenBank/DDBJ databases">
        <title>Sequencing the genomes of 1000 actinobacteria strains.</title>
        <authorList>
            <person name="Klenk H.-P."/>
        </authorList>
    </citation>
    <scope>NUCLEOTIDE SEQUENCE [LARGE SCALE GENOMIC DNA]</scope>
    <source>
        <strain evidence="2 3">DSM 102030</strain>
    </source>
</reference>
<feature type="transmembrane region" description="Helical" evidence="1">
    <location>
        <begin position="38"/>
        <end position="63"/>
    </location>
</feature>
<evidence type="ECO:0000313" key="3">
    <source>
        <dbReference type="Proteomes" id="UP000523007"/>
    </source>
</evidence>
<evidence type="ECO:0000256" key="1">
    <source>
        <dbReference type="SAM" id="Phobius"/>
    </source>
</evidence>
<dbReference type="RefSeq" id="WP_184582744.1">
    <property type="nucleotide sequence ID" value="NZ_JACHJT010000001.1"/>
</dbReference>
<evidence type="ECO:0000313" key="2">
    <source>
        <dbReference type="EMBL" id="MBB4934574.1"/>
    </source>
</evidence>
<feature type="transmembrane region" description="Helical" evidence="1">
    <location>
        <begin position="103"/>
        <end position="121"/>
    </location>
</feature>
<accession>A0A7W7W661</accession>
<dbReference type="Proteomes" id="UP000523007">
    <property type="component" value="Unassembled WGS sequence"/>
</dbReference>
<feature type="transmembrane region" description="Helical" evidence="1">
    <location>
        <begin position="75"/>
        <end position="96"/>
    </location>
</feature>
<feature type="transmembrane region" description="Helical" evidence="1">
    <location>
        <begin position="6"/>
        <end position="26"/>
    </location>
</feature>
<dbReference type="EMBL" id="JACHJT010000001">
    <property type="protein sequence ID" value="MBB4934574.1"/>
    <property type="molecule type" value="Genomic_DNA"/>
</dbReference>
<keyword evidence="1" id="KW-1133">Transmembrane helix</keyword>
<feature type="transmembrane region" description="Helical" evidence="1">
    <location>
        <begin position="127"/>
        <end position="145"/>
    </location>
</feature>
<keyword evidence="3" id="KW-1185">Reference proteome</keyword>
<dbReference type="AlphaFoldDB" id="A0A7W7W661"/>